<dbReference type="Proteomes" id="UP000181942">
    <property type="component" value="Unassembled WGS sequence"/>
</dbReference>
<dbReference type="RefSeq" id="WP_075029628.1">
    <property type="nucleotide sequence ID" value="NZ_FONR01000010.1"/>
</dbReference>
<sequence>MAPGSGGPAHDSVTATGWLRHHARQRAEAIALTSWDEGEIRRRTTFGELDRLVDTVARALRGLDAESGQRVVLVLPNDETFAAVLLAVIGTGLVAVPAPGPRTMRAEAFEQRLRAIVRDCCPALVITTEAWRDTVRPALEDSATRVRIRTWEELPAVAAAVPERGGAPDVRVNPRTPAFLQYTSGSTGSPKGVVIDHRALRSSCRQAAVCYRESPADVAVTWVPLSHDMGLITGILRPLFSGYESVLLPTERFARRPAEWLSALTVCRGTLSSAPDFAYDLCARKTTDDEMATLDLRAWRVARSAGEVVRTATAERFAARFAAAGFRAEVLCPSYGMAEATLTVTATTPELPPLRLAVSTEALRAGRAVRAARGTPSTTLLSSGVPLPGTRVRIGDDRQDPHRVGEIHIRGPQLFSGYWRKPVRRSRWHPTRDLGFLDGGQLFVLGRTDDVLVHRGRNFHPADIAAACAAVPGLRPGRCAAFTVEDEAAGELLCLVSEVTGGSGAPSPAQVAAQVRRRLAQVLDLYVSEVALLPAGGLPVTTSGKVRISETKQRFERGDLPVLRPHVPRRTSSEHREERTT</sequence>
<name>A0A1I2KE89_9ACTN</name>
<dbReference type="AlphaFoldDB" id="A0A1I2KE89"/>
<dbReference type="PANTHER" id="PTHR22754">
    <property type="entry name" value="DISCO-INTERACTING PROTEIN 2 DIP2 -RELATED"/>
    <property type="match status" value="1"/>
</dbReference>
<dbReference type="SUPFAM" id="SSF56801">
    <property type="entry name" value="Acetyl-CoA synthetase-like"/>
    <property type="match status" value="1"/>
</dbReference>
<proteinExistence type="inferred from homology"/>
<dbReference type="Gene3D" id="3.30.300.30">
    <property type="match status" value="1"/>
</dbReference>
<dbReference type="InterPro" id="IPR042099">
    <property type="entry name" value="ANL_N_sf"/>
</dbReference>
<dbReference type="Gene3D" id="3.40.50.12780">
    <property type="entry name" value="N-terminal domain of ligase-like"/>
    <property type="match status" value="1"/>
</dbReference>
<dbReference type="InterPro" id="IPR000873">
    <property type="entry name" value="AMP-dep_synth/lig_dom"/>
</dbReference>
<dbReference type="PROSITE" id="PS00455">
    <property type="entry name" value="AMP_BINDING"/>
    <property type="match status" value="1"/>
</dbReference>
<dbReference type="PANTHER" id="PTHR22754:SF32">
    <property type="entry name" value="DISCO-INTERACTING PROTEIN 2"/>
    <property type="match status" value="1"/>
</dbReference>
<protein>
    <submittedName>
        <fullName evidence="3">Acyl-CoA synthetase (AMP-forming)/AMP-acid ligase II</fullName>
    </submittedName>
</protein>
<accession>A0A1I2KE89</accession>
<keyword evidence="3" id="KW-0436">Ligase</keyword>
<evidence type="ECO:0000313" key="4">
    <source>
        <dbReference type="Proteomes" id="UP000181942"/>
    </source>
</evidence>
<dbReference type="GO" id="GO:0006633">
    <property type="term" value="P:fatty acid biosynthetic process"/>
    <property type="evidence" value="ECO:0007669"/>
    <property type="project" value="TreeGrafter"/>
</dbReference>
<dbReference type="GO" id="GO:0070566">
    <property type="term" value="F:adenylyltransferase activity"/>
    <property type="evidence" value="ECO:0007669"/>
    <property type="project" value="TreeGrafter"/>
</dbReference>
<dbReference type="InterPro" id="IPR020845">
    <property type="entry name" value="AMP-binding_CS"/>
</dbReference>
<dbReference type="EMBL" id="FONR01000010">
    <property type="protein sequence ID" value="SFF64619.1"/>
    <property type="molecule type" value="Genomic_DNA"/>
</dbReference>
<dbReference type="Pfam" id="PF00501">
    <property type="entry name" value="AMP-binding"/>
    <property type="match status" value="1"/>
</dbReference>
<feature type="domain" description="AMP-dependent synthetase/ligase" evidence="2">
    <location>
        <begin position="20"/>
        <end position="419"/>
    </location>
</feature>
<evidence type="ECO:0000256" key="1">
    <source>
        <dbReference type="ARBA" id="ARBA00006432"/>
    </source>
</evidence>
<dbReference type="InterPro" id="IPR045851">
    <property type="entry name" value="AMP-bd_C_sf"/>
</dbReference>
<comment type="similarity">
    <text evidence="1">Belongs to the ATP-dependent AMP-binding enzyme family.</text>
</comment>
<evidence type="ECO:0000313" key="3">
    <source>
        <dbReference type="EMBL" id="SFF64619.1"/>
    </source>
</evidence>
<organism evidence="3 4">
    <name type="scientific">Streptomyces mirabilis</name>
    <dbReference type="NCBI Taxonomy" id="68239"/>
    <lineage>
        <taxon>Bacteria</taxon>
        <taxon>Bacillati</taxon>
        <taxon>Actinomycetota</taxon>
        <taxon>Actinomycetes</taxon>
        <taxon>Kitasatosporales</taxon>
        <taxon>Streptomycetaceae</taxon>
        <taxon>Streptomyces</taxon>
    </lineage>
</organism>
<dbReference type="GO" id="GO:0016874">
    <property type="term" value="F:ligase activity"/>
    <property type="evidence" value="ECO:0007669"/>
    <property type="project" value="UniProtKB-KW"/>
</dbReference>
<gene>
    <name evidence="3" type="ORF">SAMN02787118_11019</name>
</gene>
<evidence type="ECO:0000259" key="2">
    <source>
        <dbReference type="Pfam" id="PF00501"/>
    </source>
</evidence>
<dbReference type="GO" id="GO:0005886">
    <property type="term" value="C:plasma membrane"/>
    <property type="evidence" value="ECO:0007669"/>
    <property type="project" value="TreeGrafter"/>
</dbReference>
<reference evidence="3 4" key="1">
    <citation type="submission" date="2016-10" db="EMBL/GenBank/DDBJ databases">
        <authorList>
            <person name="de Groot N.N."/>
        </authorList>
    </citation>
    <scope>NUCLEOTIDE SEQUENCE [LARGE SCALE GENOMIC DNA]</scope>
    <source>
        <strain evidence="3 4">OK461</strain>
    </source>
</reference>